<keyword evidence="6" id="KW-0804">Transcription</keyword>
<comment type="similarity">
    <text evidence="1">In the C-terminal section; belongs to the class-I pyridoxal-phosphate-dependent aminotransferase family.</text>
</comment>
<dbReference type="RefSeq" id="WP_378164334.1">
    <property type="nucleotide sequence ID" value="NZ_JBHSBU010000001.1"/>
</dbReference>
<dbReference type="PROSITE" id="PS50949">
    <property type="entry name" value="HTH_GNTR"/>
    <property type="match status" value="1"/>
</dbReference>
<evidence type="ECO:0000313" key="9">
    <source>
        <dbReference type="Proteomes" id="UP001595791"/>
    </source>
</evidence>
<dbReference type="CDD" id="cd00609">
    <property type="entry name" value="AAT_like"/>
    <property type="match status" value="1"/>
</dbReference>
<evidence type="ECO:0000256" key="1">
    <source>
        <dbReference type="ARBA" id="ARBA00005384"/>
    </source>
</evidence>
<dbReference type="Gene3D" id="1.10.10.10">
    <property type="entry name" value="Winged helix-like DNA-binding domain superfamily/Winged helix DNA-binding domain"/>
    <property type="match status" value="1"/>
</dbReference>
<keyword evidence="8" id="KW-0808">Transferase</keyword>
<dbReference type="Proteomes" id="UP001595791">
    <property type="component" value="Unassembled WGS sequence"/>
</dbReference>
<evidence type="ECO:0000256" key="6">
    <source>
        <dbReference type="ARBA" id="ARBA00023163"/>
    </source>
</evidence>
<evidence type="ECO:0000256" key="2">
    <source>
        <dbReference type="ARBA" id="ARBA00021531"/>
    </source>
</evidence>
<dbReference type="GO" id="GO:0008483">
    <property type="term" value="F:transaminase activity"/>
    <property type="evidence" value="ECO:0007669"/>
    <property type="project" value="UniProtKB-KW"/>
</dbReference>
<dbReference type="InterPro" id="IPR015421">
    <property type="entry name" value="PyrdxlP-dep_Trfase_major"/>
</dbReference>
<dbReference type="SUPFAM" id="SSF53383">
    <property type="entry name" value="PLP-dependent transferases"/>
    <property type="match status" value="1"/>
</dbReference>
<evidence type="ECO:0000256" key="3">
    <source>
        <dbReference type="ARBA" id="ARBA00022898"/>
    </source>
</evidence>
<dbReference type="SMART" id="SM00345">
    <property type="entry name" value="HTH_GNTR"/>
    <property type="match status" value="1"/>
</dbReference>
<dbReference type="InterPro" id="IPR015422">
    <property type="entry name" value="PyrdxlP-dep_Trfase_small"/>
</dbReference>
<evidence type="ECO:0000256" key="4">
    <source>
        <dbReference type="ARBA" id="ARBA00023015"/>
    </source>
</evidence>
<keyword evidence="9" id="KW-1185">Reference proteome</keyword>
<gene>
    <name evidence="8" type="ORF">ACFOW7_11605</name>
</gene>
<dbReference type="PANTHER" id="PTHR46577:SF1">
    <property type="entry name" value="HTH-TYPE TRANSCRIPTIONAL REGULATORY PROTEIN GABR"/>
    <property type="match status" value="1"/>
</dbReference>
<dbReference type="Gene3D" id="3.90.1150.10">
    <property type="entry name" value="Aspartate Aminotransferase, domain 1"/>
    <property type="match status" value="1"/>
</dbReference>
<comment type="caution">
    <text evidence="8">The sequence shown here is derived from an EMBL/GenBank/DDBJ whole genome shotgun (WGS) entry which is preliminary data.</text>
</comment>
<dbReference type="Pfam" id="PF00155">
    <property type="entry name" value="Aminotran_1_2"/>
    <property type="match status" value="1"/>
</dbReference>
<name>A0ABV8MPA6_9NEIS</name>
<keyword evidence="8" id="KW-0032">Aminotransferase</keyword>
<evidence type="ECO:0000313" key="8">
    <source>
        <dbReference type="EMBL" id="MFC4159992.1"/>
    </source>
</evidence>
<accession>A0ABV8MPA6</accession>
<dbReference type="InterPro" id="IPR000524">
    <property type="entry name" value="Tscrpt_reg_HTH_GntR"/>
</dbReference>
<dbReference type="InterPro" id="IPR015424">
    <property type="entry name" value="PyrdxlP-dep_Trfase"/>
</dbReference>
<keyword evidence="5" id="KW-0238">DNA-binding</keyword>
<proteinExistence type="inferred from homology"/>
<keyword evidence="3" id="KW-0663">Pyridoxal phosphate</keyword>
<feature type="domain" description="HTH gntR-type" evidence="7">
    <location>
        <begin position="11"/>
        <end position="79"/>
    </location>
</feature>
<dbReference type="PANTHER" id="PTHR46577">
    <property type="entry name" value="HTH-TYPE TRANSCRIPTIONAL REGULATORY PROTEIN GABR"/>
    <property type="match status" value="1"/>
</dbReference>
<protein>
    <recommendedName>
        <fullName evidence="2">Putative 8-amino-7-oxononanoate synthase</fullName>
    </recommendedName>
</protein>
<reference evidence="9" key="1">
    <citation type="journal article" date="2019" name="Int. J. Syst. Evol. Microbiol.">
        <title>The Global Catalogue of Microorganisms (GCM) 10K type strain sequencing project: providing services to taxonomists for standard genome sequencing and annotation.</title>
        <authorList>
            <consortium name="The Broad Institute Genomics Platform"/>
            <consortium name="The Broad Institute Genome Sequencing Center for Infectious Disease"/>
            <person name="Wu L."/>
            <person name="Ma J."/>
        </authorList>
    </citation>
    <scope>NUCLEOTIDE SEQUENCE [LARGE SCALE GENOMIC DNA]</scope>
    <source>
        <strain evidence="9">LMG 29894</strain>
    </source>
</reference>
<dbReference type="Pfam" id="PF00392">
    <property type="entry name" value="GntR"/>
    <property type="match status" value="1"/>
</dbReference>
<evidence type="ECO:0000256" key="5">
    <source>
        <dbReference type="ARBA" id="ARBA00023125"/>
    </source>
</evidence>
<evidence type="ECO:0000259" key="7">
    <source>
        <dbReference type="PROSITE" id="PS50949"/>
    </source>
</evidence>
<dbReference type="SUPFAM" id="SSF46785">
    <property type="entry name" value="Winged helix' DNA-binding domain"/>
    <property type="match status" value="1"/>
</dbReference>
<organism evidence="8 9">
    <name type="scientific">Chitinimonas lacunae</name>
    <dbReference type="NCBI Taxonomy" id="1963018"/>
    <lineage>
        <taxon>Bacteria</taxon>
        <taxon>Pseudomonadati</taxon>
        <taxon>Pseudomonadota</taxon>
        <taxon>Betaproteobacteria</taxon>
        <taxon>Neisseriales</taxon>
        <taxon>Chitinibacteraceae</taxon>
        <taxon>Chitinimonas</taxon>
    </lineage>
</organism>
<dbReference type="CDD" id="cd07377">
    <property type="entry name" value="WHTH_GntR"/>
    <property type="match status" value="1"/>
</dbReference>
<keyword evidence="4" id="KW-0805">Transcription regulation</keyword>
<dbReference type="InterPro" id="IPR004839">
    <property type="entry name" value="Aminotransferase_I/II_large"/>
</dbReference>
<sequence>MVQTILAAIKEHTADGIYHAIRGLIEAGDLAPGAALPPIRQLAGGIGVNPNTLATAYRKLAAAGLTEALGRAGTRVAGRPLAFGGGLLALAHDARDLASGSPDPAFLPDPSLFHRHLRPTPRSYGQPMYDAALVAWGADWFAGDGHPPGSVLIVGGAMDGMERALAVHLRLGDTVAVEEPCFPGTLNLLRQMGLHAVGVEMDRDGMRPESLERALAQGCKALIWTPRAHNPTGIDTGSARAAELAAVLADWPEPLLIEDDHYALLSQAPSLSLISPERPRWLVLRSLSKGFGPDLRLALGLADPITAQRLQLRQSVGARWVSHLLQTLALGLLQDDSIRQVLTGAAAHYEKQRRQLIAALAQQELVGHGATGLNVWLPIDNDEALAQALASRGWLVRSGSNFRVGRPLTALRITSAVMQDDEIERFVSDLAECLRGGRTSLA</sequence>
<dbReference type="InterPro" id="IPR051446">
    <property type="entry name" value="HTH_trans_reg/aminotransferase"/>
</dbReference>
<dbReference type="Gene3D" id="3.40.640.10">
    <property type="entry name" value="Type I PLP-dependent aspartate aminotransferase-like (Major domain)"/>
    <property type="match status" value="1"/>
</dbReference>
<dbReference type="InterPro" id="IPR036388">
    <property type="entry name" value="WH-like_DNA-bd_sf"/>
</dbReference>
<dbReference type="EMBL" id="JBHSBU010000001">
    <property type="protein sequence ID" value="MFC4159992.1"/>
    <property type="molecule type" value="Genomic_DNA"/>
</dbReference>
<dbReference type="InterPro" id="IPR036390">
    <property type="entry name" value="WH_DNA-bd_sf"/>
</dbReference>